<sequence length="150" mass="15962">MDLVPEFSLYMFVLLPRDGGIHSGAPYLVNTEFTSVSVSFEPPKLGIAIGSKSSGGLLDVHASVEGTIGLGASRTPHDARHRKKNFSWAAKDQRKQVNLSEHGRFGEWRSKAIGASQLLALTKLCSRAGNKVLTTATPAGEGNKDSLSGV</sequence>
<name>A0A0P1B5P4_PLAHL</name>
<evidence type="ECO:0000313" key="2">
    <source>
        <dbReference type="Proteomes" id="UP000054928"/>
    </source>
</evidence>
<dbReference type="EMBL" id="CCYD01003090">
    <property type="protein sequence ID" value="CEG49751.1"/>
    <property type="molecule type" value="Genomic_DNA"/>
</dbReference>
<evidence type="ECO:0000313" key="1">
    <source>
        <dbReference type="EMBL" id="CEG49751.1"/>
    </source>
</evidence>
<protein>
    <submittedName>
        <fullName evidence="1">Uncharacterized protein</fullName>
    </submittedName>
</protein>
<dbReference type="Proteomes" id="UP000054928">
    <property type="component" value="Unassembled WGS sequence"/>
</dbReference>
<accession>A0A0P1B5P4</accession>
<keyword evidence="2" id="KW-1185">Reference proteome</keyword>
<dbReference type="RefSeq" id="XP_024586120.1">
    <property type="nucleotide sequence ID" value="XM_024720974.1"/>
</dbReference>
<dbReference type="GeneID" id="36402553"/>
<organism evidence="1 2">
    <name type="scientific">Plasmopara halstedii</name>
    <name type="common">Downy mildew of sunflower</name>
    <dbReference type="NCBI Taxonomy" id="4781"/>
    <lineage>
        <taxon>Eukaryota</taxon>
        <taxon>Sar</taxon>
        <taxon>Stramenopiles</taxon>
        <taxon>Oomycota</taxon>
        <taxon>Peronosporomycetes</taxon>
        <taxon>Peronosporales</taxon>
        <taxon>Peronosporaceae</taxon>
        <taxon>Plasmopara</taxon>
    </lineage>
</organism>
<reference evidence="2" key="1">
    <citation type="submission" date="2014-09" db="EMBL/GenBank/DDBJ databases">
        <authorList>
            <person name="Sharma Rahul"/>
            <person name="Thines Marco"/>
        </authorList>
    </citation>
    <scope>NUCLEOTIDE SEQUENCE [LARGE SCALE GENOMIC DNA]</scope>
</reference>
<proteinExistence type="predicted"/>
<dbReference type="AlphaFoldDB" id="A0A0P1B5P4"/>